<name>A0A023BQH0_9FLAO</name>
<dbReference type="Proteomes" id="UP000023541">
    <property type="component" value="Unassembled WGS sequence"/>
</dbReference>
<comment type="caution">
    <text evidence="1">The sequence shown here is derived from an EMBL/GenBank/DDBJ whole genome shotgun (WGS) entry which is preliminary data.</text>
</comment>
<proteinExistence type="predicted"/>
<accession>A0A023BQH0</accession>
<dbReference type="EMBL" id="AQRA01000008">
    <property type="protein sequence ID" value="EZH72315.1"/>
    <property type="molecule type" value="Genomic_DNA"/>
</dbReference>
<evidence type="ECO:0000313" key="1">
    <source>
        <dbReference type="EMBL" id="EZH72315.1"/>
    </source>
</evidence>
<protein>
    <submittedName>
        <fullName evidence="1">Uncharacterized protein</fullName>
    </submittedName>
</protein>
<dbReference type="RefSeq" id="WP_034244733.1">
    <property type="nucleotide sequence ID" value="NZ_AQRA01000008.1"/>
</dbReference>
<reference evidence="1 2" key="1">
    <citation type="submission" date="2014-04" db="EMBL/GenBank/DDBJ databases">
        <title>Aquimarina sp. 22II-S11-z7 Genome Sequencing.</title>
        <authorList>
            <person name="Lai Q."/>
        </authorList>
    </citation>
    <scope>NUCLEOTIDE SEQUENCE [LARGE SCALE GENOMIC DNA]</scope>
    <source>
        <strain evidence="1 2">22II-S11-z7</strain>
    </source>
</reference>
<keyword evidence="2" id="KW-1185">Reference proteome</keyword>
<dbReference type="AlphaFoldDB" id="A0A023BQH0"/>
<dbReference type="OrthoDB" id="1164642at2"/>
<gene>
    <name evidence="1" type="ORF">ATO12_22960</name>
</gene>
<evidence type="ECO:0000313" key="2">
    <source>
        <dbReference type="Proteomes" id="UP000023541"/>
    </source>
</evidence>
<dbReference type="eggNOG" id="ENOG503008F">
    <property type="taxonomic scope" value="Bacteria"/>
</dbReference>
<organism evidence="1 2">
    <name type="scientific">Aquimarina atlantica</name>
    <dbReference type="NCBI Taxonomy" id="1317122"/>
    <lineage>
        <taxon>Bacteria</taxon>
        <taxon>Pseudomonadati</taxon>
        <taxon>Bacteroidota</taxon>
        <taxon>Flavobacteriia</taxon>
        <taxon>Flavobacteriales</taxon>
        <taxon>Flavobacteriaceae</taxon>
        <taxon>Aquimarina</taxon>
    </lineage>
</organism>
<sequence>MKSKLLNLGKALNKKQQQKIMGGAHRRCTSHQDCPGGQGCCYAVELCFLDSYPGLQPGGTCWN</sequence>